<name>G2QD30_THET4</name>
<dbReference type="RefSeq" id="XP_003663493.1">
    <property type="nucleotide sequence ID" value="XM_003663445.1"/>
</dbReference>
<feature type="compositionally biased region" description="Pro residues" evidence="1">
    <location>
        <begin position="133"/>
        <end position="145"/>
    </location>
</feature>
<reference evidence="2 3" key="1">
    <citation type="journal article" date="2011" name="Nat. Biotechnol.">
        <title>Comparative genomic analysis of the thermophilic biomass-degrading fungi Myceliophthora thermophila and Thielavia terrestris.</title>
        <authorList>
            <person name="Berka R.M."/>
            <person name="Grigoriev I.V."/>
            <person name="Otillar R."/>
            <person name="Salamov A."/>
            <person name="Grimwood J."/>
            <person name="Reid I."/>
            <person name="Ishmael N."/>
            <person name="John T."/>
            <person name="Darmond C."/>
            <person name="Moisan M.-C."/>
            <person name="Henrissat B."/>
            <person name="Coutinho P.M."/>
            <person name="Lombard V."/>
            <person name="Natvig D.O."/>
            <person name="Lindquist E."/>
            <person name="Schmutz J."/>
            <person name="Lucas S."/>
            <person name="Harris P."/>
            <person name="Powlowski J."/>
            <person name="Bellemare A."/>
            <person name="Taylor D."/>
            <person name="Butler G."/>
            <person name="de Vries R.P."/>
            <person name="Allijn I.E."/>
            <person name="van den Brink J."/>
            <person name="Ushinsky S."/>
            <person name="Storms R."/>
            <person name="Powell A.J."/>
            <person name="Paulsen I.T."/>
            <person name="Elbourne L.D.H."/>
            <person name="Baker S.E."/>
            <person name="Magnuson J."/>
            <person name="LaBoissiere S."/>
            <person name="Clutterbuck A.J."/>
            <person name="Martinez D."/>
            <person name="Wogulis M."/>
            <person name="de Leon A.L."/>
            <person name="Rey M.W."/>
            <person name="Tsang A."/>
        </authorList>
    </citation>
    <scope>NUCLEOTIDE SEQUENCE [LARGE SCALE GENOMIC DNA]</scope>
    <source>
        <strain evidence="3">ATCC 42464 / BCRC 31852 / DSM 1799</strain>
    </source>
</reference>
<keyword evidence="3" id="KW-1185">Reference proteome</keyword>
<dbReference type="Proteomes" id="UP000007322">
    <property type="component" value="Chromosome 3"/>
</dbReference>
<evidence type="ECO:0000313" key="2">
    <source>
        <dbReference type="EMBL" id="AEO58248.1"/>
    </source>
</evidence>
<gene>
    <name evidence="2" type="ORF">MYCTH_2305447</name>
</gene>
<dbReference type="AlphaFoldDB" id="G2QD30"/>
<organism evidence="2 3">
    <name type="scientific">Thermothelomyces thermophilus (strain ATCC 42464 / BCRC 31852 / DSM 1799)</name>
    <name type="common">Sporotrichum thermophile</name>
    <dbReference type="NCBI Taxonomy" id="573729"/>
    <lineage>
        <taxon>Eukaryota</taxon>
        <taxon>Fungi</taxon>
        <taxon>Dikarya</taxon>
        <taxon>Ascomycota</taxon>
        <taxon>Pezizomycotina</taxon>
        <taxon>Sordariomycetes</taxon>
        <taxon>Sordariomycetidae</taxon>
        <taxon>Sordariales</taxon>
        <taxon>Chaetomiaceae</taxon>
        <taxon>Thermothelomyces</taxon>
    </lineage>
</organism>
<evidence type="ECO:0000256" key="1">
    <source>
        <dbReference type="SAM" id="MobiDB-lite"/>
    </source>
</evidence>
<feature type="region of interest" description="Disordered" evidence="1">
    <location>
        <begin position="72"/>
        <end position="168"/>
    </location>
</feature>
<dbReference type="KEGG" id="mtm:MYCTH_2305447"/>
<dbReference type="VEuPathDB" id="FungiDB:MYCTH_2305447"/>
<protein>
    <submittedName>
        <fullName evidence="2">Uncharacterized protein</fullName>
    </submittedName>
</protein>
<dbReference type="OrthoDB" id="5245577at2759"/>
<proteinExistence type="predicted"/>
<evidence type="ECO:0000313" key="3">
    <source>
        <dbReference type="Proteomes" id="UP000007322"/>
    </source>
</evidence>
<feature type="region of interest" description="Disordered" evidence="1">
    <location>
        <begin position="19"/>
        <end position="47"/>
    </location>
</feature>
<sequence length="168" mass="18252">MDVSALDLDDYLRETYHGDDSRQYELEHQHSTTVHGEDELFDDTDRREDNRVSLENAVIEHLGIDPQGAQALRRSLGHLEQSAELHADESDEGRAPEHPADGTGTGTGTAAAASSSPRRTRFSPLTSPTTTVAPPPPAPPLPLPLLHPHDRLGGGRRSESDGPPLRPH</sequence>
<feature type="compositionally biased region" description="Low complexity" evidence="1">
    <location>
        <begin position="108"/>
        <end position="132"/>
    </location>
</feature>
<dbReference type="InParanoid" id="G2QD30"/>
<dbReference type="GeneID" id="11509449"/>
<feature type="compositionally biased region" description="Basic and acidic residues" evidence="1">
    <location>
        <begin position="81"/>
        <end position="100"/>
    </location>
</feature>
<accession>G2QD30</accession>
<dbReference type="HOGENOM" id="CLU_1587630_0_0_1"/>
<feature type="compositionally biased region" description="Basic and acidic residues" evidence="1">
    <location>
        <begin position="147"/>
        <end position="160"/>
    </location>
</feature>
<dbReference type="EMBL" id="CP003004">
    <property type="protein sequence ID" value="AEO58248.1"/>
    <property type="molecule type" value="Genomic_DNA"/>
</dbReference>